<organism evidence="2 3">
    <name type="scientific">Ornithinibacillus hominis</name>
    <dbReference type="NCBI Taxonomy" id="2763055"/>
    <lineage>
        <taxon>Bacteria</taxon>
        <taxon>Bacillati</taxon>
        <taxon>Bacillota</taxon>
        <taxon>Bacilli</taxon>
        <taxon>Bacillales</taxon>
        <taxon>Bacillaceae</taxon>
        <taxon>Ornithinibacillus</taxon>
    </lineage>
</organism>
<protein>
    <submittedName>
        <fullName evidence="2">Nuclear transport factor 2 family protein</fullName>
    </submittedName>
</protein>
<keyword evidence="3" id="KW-1185">Reference proteome</keyword>
<feature type="domain" description="SnoaL-like" evidence="1">
    <location>
        <begin position="122"/>
        <end position="215"/>
    </location>
</feature>
<name>A0A923L2G5_9BACI</name>
<reference evidence="2" key="1">
    <citation type="submission" date="2020-08" db="EMBL/GenBank/DDBJ databases">
        <title>Genome public.</title>
        <authorList>
            <person name="Liu C."/>
            <person name="Sun Q."/>
        </authorList>
    </citation>
    <scope>NUCLEOTIDE SEQUENCE</scope>
    <source>
        <strain evidence="2">BX22</strain>
    </source>
</reference>
<sequence>MGKTNLKNLVQDYFNAYETKERGILEVLLSHDFTFNSPVDDKINRETYFEKCWPSCKDIEEYHIQNLFTDGDEAVIRYECVLKSGATFQNMEHFLFENGKINEITVYFGFDLKHDSVYIAKVQRLNEAFVTGDIDYIVDNIAEDIEWNFIGDSVMEGKEAARNNLEPMRGVVAKEHTVEKIIVQGNNALVEGTMKLPSEHSEGTTYAFCDVYKFDKENNNKVKTLSSYLIELSSEDYDRLTKGNKTSIE</sequence>
<accession>A0A923L2G5</accession>
<dbReference type="SUPFAM" id="SSF54427">
    <property type="entry name" value="NTF2-like"/>
    <property type="match status" value="2"/>
</dbReference>
<dbReference type="Proteomes" id="UP000637359">
    <property type="component" value="Unassembled WGS sequence"/>
</dbReference>
<evidence type="ECO:0000313" key="3">
    <source>
        <dbReference type="Proteomes" id="UP000637359"/>
    </source>
</evidence>
<dbReference type="Pfam" id="PF12680">
    <property type="entry name" value="SnoaL_2"/>
    <property type="match status" value="1"/>
</dbReference>
<comment type="caution">
    <text evidence="2">The sequence shown here is derived from an EMBL/GenBank/DDBJ whole genome shotgun (WGS) entry which is preliminary data.</text>
</comment>
<dbReference type="Gene3D" id="3.10.450.50">
    <property type="match status" value="2"/>
</dbReference>
<evidence type="ECO:0000313" key="2">
    <source>
        <dbReference type="EMBL" id="MBC5635248.1"/>
    </source>
</evidence>
<evidence type="ECO:0000259" key="1">
    <source>
        <dbReference type="Pfam" id="PF12680"/>
    </source>
</evidence>
<gene>
    <name evidence="2" type="ORF">H8S33_00280</name>
</gene>
<dbReference type="InterPro" id="IPR037401">
    <property type="entry name" value="SnoaL-like"/>
</dbReference>
<dbReference type="AlphaFoldDB" id="A0A923L2G5"/>
<proteinExistence type="predicted"/>
<dbReference type="EMBL" id="JACOOL010000001">
    <property type="protein sequence ID" value="MBC5635248.1"/>
    <property type="molecule type" value="Genomic_DNA"/>
</dbReference>
<dbReference type="InterPro" id="IPR032710">
    <property type="entry name" value="NTF2-like_dom_sf"/>
</dbReference>
<dbReference type="RefSeq" id="WP_186867966.1">
    <property type="nucleotide sequence ID" value="NZ_JACOOL010000001.1"/>
</dbReference>